<keyword evidence="5" id="KW-1185">Reference proteome</keyword>
<keyword evidence="2 3" id="KW-0732">Signal</keyword>
<accession>A0A4V2RT25</accession>
<dbReference type="AlphaFoldDB" id="A0A4V2RT25"/>
<evidence type="ECO:0000256" key="2">
    <source>
        <dbReference type="ARBA" id="ARBA00022729"/>
    </source>
</evidence>
<dbReference type="EMBL" id="SLWF01000002">
    <property type="protein sequence ID" value="TCN90304.1"/>
    <property type="molecule type" value="Genomic_DNA"/>
</dbReference>
<gene>
    <name evidence="4" type="ORF">EDC91_102221</name>
</gene>
<organism evidence="4 5">
    <name type="scientific">Shewanella fodinae</name>
    <dbReference type="NCBI Taxonomy" id="552357"/>
    <lineage>
        <taxon>Bacteria</taxon>
        <taxon>Pseudomonadati</taxon>
        <taxon>Pseudomonadota</taxon>
        <taxon>Gammaproteobacteria</taxon>
        <taxon>Alteromonadales</taxon>
        <taxon>Shewanellaceae</taxon>
        <taxon>Shewanella</taxon>
    </lineage>
</organism>
<dbReference type="Pfam" id="PF19795">
    <property type="entry name" value="DUF6279"/>
    <property type="match status" value="1"/>
</dbReference>
<dbReference type="InterPro" id="IPR016875">
    <property type="entry name" value="UCP028200"/>
</dbReference>
<dbReference type="Proteomes" id="UP000294832">
    <property type="component" value="Unassembled WGS sequence"/>
</dbReference>
<evidence type="ECO:0000313" key="5">
    <source>
        <dbReference type="Proteomes" id="UP000294832"/>
    </source>
</evidence>
<evidence type="ECO:0000256" key="3">
    <source>
        <dbReference type="SAM" id="SignalP"/>
    </source>
</evidence>
<comment type="caution">
    <text evidence="4">The sequence shown here is derived from an EMBL/GenBank/DDBJ whole genome shotgun (WGS) entry which is preliminary data.</text>
</comment>
<dbReference type="Pfam" id="PF08139">
    <property type="entry name" value="LPAM_1"/>
    <property type="match status" value="1"/>
</dbReference>
<feature type="signal peptide" evidence="3">
    <location>
        <begin position="1"/>
        <end position="21"/>
    </location>
</feature>
<dbReference type="PROSITE" id="PS51257">
    <property type="entry name" value="PROKAR_LIPOPROTEIN"/>
    <property type="match status" value="1"/>
</dbReference>
<reference evidence="4 5" key="1">
    <citation type="submission" date="2019-03" db="EMBL/GenBank/DDBJ databases">
        <title>Freshwater and sediment microbial communities from various areas in North America, analyzing microbe dynamics in response to fracking.</title>
        <authorList>
            <person name="Lamendella R."/>
        </authorList>
    </citation>
    <scope>NUCLEOTIDE SEQUENCE [LARGE SCALE GENOMIC DNA]</scope>
    <source>
        <strain evidence="4 5">74A</strain>
    </source>
</reference>
<dbReference type="PIRSF" id="PIRSF028200">
    <property type="entry name" value="UCP028200"/>
    <property type="match status" value="1"/>
</dbReference>
<dbReference type="RefSeq" id="WP_133037723.1">
    <property type="nucleotide sequence ID" value="NZ_SLWF01000002.1"/>
</dbReference>
<name>A0A4V2RT25_9GAMM</name>
<protein>
    <recommendedName>
        <fullName evidence="1">Type IV secretion system putative lipoprotein virB7</fullName>
    </recommendedName>
</protein>
<sequence length="281" mass="33583">MKRFLLLLTALLMLSACSTKMSYHFLDWAIARQLDDYVSLNKAQEQQFEQALQAFMQWHRQQELPRYSNDLRQLRSALQQHSLTPEFLSRFTDNARQHWLRIFSHTFDNIVPLVASFDDAQVAQIKKQLAKDQQSLQQEYQDKTAEQLLTQADERLQEQLQDWIGRLTPPQKQLIHQYNQQRLDITKLWLDYRHEWYQQLVVALEQRHDPILLRQRLQLLLTTPEQLRSMEYQQQLDTNRQRLGLMLVQVAQHMNAKQQRHIQRKLDDLISDLDDLSGVNG</sequence>
<proteinExistence type="predicted"/>
<dbReference type="OrthoDB" id="5767052at2"/>
<evidence type="ECO:0000256" key="1">
    <source>
        <dbReference type="ARBA" id="ARBA00017922"/>
    </source>
</evidence>
<evidence type="ECO:0000313" key="4">
    <source>
        <dbReference type="EMBL" id="TCN90304.1"/>
    </source>
</evidence>
<dbReference type="InterPro" id="IPR012640">
    <property type="entry name" value="Membr_lipoprot_lipid_attach_CS"/>
</dbReference>
<feature type="chain" id="PRO_5020852837" description="Type IV secretion system putative lipoprotein virB7" evidence="3">
    <location>
        <begin position="22"/>
        <end position="281"/>
    </location>
</feature>